<reference evidence="2" key="1">
    <citation type="journal article" date="2022" name="Mol. Ecol. Resour.">
        <title>The genomes of chicory, endive, great burdock and yacon provide insights into Asteraceae palaeo-polyploidization history and plant inulin production.</title>
        <authorList>
            <person name="Fan W."/>
            <person name="Wang S."/>
            <person name="Wang H."/>
            <person name="Wang A."/>
            <person name="Jiang F."/>
            <person name="Liu H."/>
            <person name="Zhao H."/>
            <person name="Xu D."/>
            <person name="Zhang Y."/>
        </authorList>
    </citation>
    <scope>NUCLEOTIDE SEQUENCE [LARGE SCALE GENOMIC DNA]</scope>
    <source>
        <strain evidence="2">cv. Yunnan</strain>
    </source>
</reference>
<organism evidence="1 2">
    <name type="scientific">Smallanthus sonchifolius</name>
    <dbReference type="NCBI Taxonomy" id="185202"/>
    <lineage>
        <taxon>Eukaryota</taxon>
        <taxon>Viridiplantae</taxon>
        <taxon>Streptophyta</taxon>
        <taxon>Embryophyta</taxon>
        <taxon>Tracheophyta</taxon>
        <taxon>Spermatophyta</taxon>
        <taxon>Magnoliopsida</taxon>
        <taxon>eudicotyledons</taxon>
        <taxon>Gunneridae</taxon>
        <taxon>Pentapetalae</taxon>
        <taxon>asterids</taxon>
        <taxon>campanulids</taxon>
        <taxon>Asterales</taxon>
        <taxon>Asteraceae</taxon>
        <taxon>Asteroideae</taxon>
        <taxon>Heliantheae alliance</taxon>
        <taxon>Millerieae</taxon>
        <taxon>Smallanthus</taxon>
    </lineage>
</organism>
<evidence type="ECO:0000313" key="1">
    <source>
        <dbReference type="EMBL" id="KAI3811209.1"/>
    </source>
</evidence>
<dbReference type="EMBL" id="CM042024">
    <property type="protein sequence ID" value="KAI3811209.1"/>
    <property type="molecule type" value="Genomic_DNA"/>
</dbReference>
<comment type="caution">
    <text evidence="1">The sequence shown here is derived from an EMBL/GenBank/DDBJ whole genome shotgun (WGS) entry which is preliminary data.</text>
</comment>
<sequence>MEIYWISKSISNTVLCFTPNHFSSLSLPKFILLSPQQTPIQKSNSIIGFKPNLLSPLSSRSRILGSQLRLHRINDGTSSTAAFREVFSSC</sequence>
<dbReference type="Proteomes" id="UP001056120">
    <property type="component" value="Linkage Group LG07"/>
</dbReference>
<gene>
    <name evidence="1" type="ORF">L1987_20928</name>
</gene>
<proteinExistence type="predicted"/>
<protein>
    <submittedName>
        <fullName evidence="1">Uncharacterized protein</fullName>
    </submittedName>
</protein>
<accession>A0ACB9ISG0</accession>
<name>A0ACB9ISG0_9ASTR</name>
<keyword evidence="2" id="KW-1185">Reference proteome</keyword>
<evidence type="ECO:0000313" key="2">
    <source>
        <dbReference type="Proteomes" id="UP001056120"/>
    </source>
</evidence>
<reference evidence="1 2" key="2">
    <citation type="journal article" date="2022" name="Mol. Ecol. Resour.">
        <title>The genomes of chicory, endive, great burdock and yacon provide insights into Asteraceae paleo-polyploidization history and plant inulin production.</title>
        <authorList>
            <person name="Fan W."/>
            <person name="Wang S."/>
            <person name="Wang H."/>
            <person name="Wang A."/>
            <person name="Jiang F."/>
            <person name="Liu H."/>
            <person name="Zhao H."/>
            <person name="Xu D."/>
            <person name="Zhang Y."/>
        </authorList>
    </citation>
    <scope>NUCLEOTIDE SEQUENCE [LARGE SCALE GENOMIC DNA]</scope>
    <source>
        <strain evidence="2">cv. Yunnan</strain>
        <tissue evidence="1">Leaves</tissue>
    </source>
</reference>